<comment type="caution">
    <text evidence="2">The sequence shown here is derived from an EMBL/GenBank/DDBJ whole genome shotgun (WGS) entry which is preliminary data.</text>
</comment>
<feature type="region of interest" description="Disordered" evidence="1">
    <location>
        <begin position="37"/>
        <end position="97"/>
    </location>
</feature>
<proteinExistence type="predicted"/>
<accession>A0ABC8LWE8</accession>
<dbReference type="Proteomes" id="UP001642260">
    <property type="component" value="Unassembled WGS sequence"/>
</dbReference>
<protein>
    <submittedName>
        <fullName evidence="2">Uncharacterized protein</fullName>
    </submittedName>
</protein>
<evidence type="ECO:0000313" key="2">
    <source>
        <dbReference type="EMBL" id="CAH8388224.1"/>
    </source>
</evidence>
<keyword evidence="3" id="KW-1185">Reference proteome</keyword>
<sequence length="97" mass="10793">MSLMKKQAGSSGTTPTNVQFRFTIENQVESPINTRQRFSEGTSTYTLHQAPSPNIDFTNYFESGRTSERPGRGGPFNICGNTEESNERHQSDSGNED</sequence>
<dbReference type="AlphaFoldDB" id="A0ABC8LWE8"/>
<gene>
    <name evidence="2" type="ORF">ERUC_LOCUS40707</name>
</gene>
<organism evidence="2 3">
    <name type="scientific">Eruca vesicaria subsp. sativa</name>
    <name type="common">Garden rocket</name>
    <name type="synonym">Eruca sativa</name>
    <dbReference type="NCBI Taxonomy" id="29727"/>
    <lineage>
        <taxon>Eukaryota</taxon>
        <taxon>Viridiplantae</taxon>
        <taxon>Streptophyta</taxon>
        <taxon>Embryophyta</taxon>
        <taxon>Tracheophyta</taxon>
        <taxon>Spermatophyta</taxon>
        <taxon>Magnoliopsida</taxon>
        <taxon>eudicotyledons</taxon>
        <taxon>Gunneridae</taxon>
        <taxon>Pentapetalae</taxon>
        <taxon>rosids</taxon>
        <taxon>malvids</taxon>
        <taxon>Brassicales</taxon>
        <taxon>Brassicaceae</taxon>
        <taxon>Brassiceae</taxon>
        <taxon>Eruca</taxon>
    </lineage>
</organism>
<evidence type="ECO:0000256" key="1">
    <source>
        <dbReference type="SAM" id="MobiDB-lite"/>
    </source>
</evidence>
<evidence type="ECO:0000313" key="3">
    <source>
        <dbReference type="Proteomes" id="UP001642260"/>
    </source>
</evidence>
<feature type="compositionally biased region" description="Polar residues" evidence="1">
    <location>
        <begin position="37"/>
        <end position="61"/>
    </location>
</feature>
<name>A0ABC8LWE8_ERUVS</name>
<reference evidence="2 3" key="1">
    <citation type="submission" date="2022-03" db="EMBL/GenBank/DDBJ databases">
        <authorList>
            <person name="Macdonald S."/>
            <person name="Ahmed S."/>
            <person name="Newling K."/>
        </authorList>
    </citation>
    <scope>NUCLEOTIDE SEQUENCE [LARGE SCALE GENOMIC DNA]</scope>
</reference>
<dbReference type="EMBL" id="CAKOAT010786265">
    <property type="protein sequence ID" value="CAH8388224.1"/>
    <property type="molecule type" value="Genomic_DNA"/>
</dbReference>